<keyword evidence="2" id="KW-0443">Lipid metabolism</keyword>
<evidence type="ECO:0000313" key="4">
    <source>
        <dbReference type="Proteomes" id="UP000257200"/>
    </source>
</evidence>
<reference evidence="3" key="2">
    <citation type="submission" date="2025-09" db="UniProtKB">
        <authorList>
            <consortium name="Ensembl"/>
        </authorList>
    </citation>
    <scope>IDENTIFICATION</scope>
</reference>
<protein>
    <submittedName>
        <fullName evidence="3">Type II inositol 3,4-bisphosphate 4-phosphatase-like</fullName>
    </submittedName>
</protein>
<keyword evidence="4" id="KW-1185">Reference proteome</keyword>
<name>A0A3Q1FHB8_9TELE</name>
<dbReference type="Gene3D" id="6.10.250.230">
    <property type="match status" value="1"/>
</dbReference>
<proteinExistence type="predicted"/>
<accession>A0A3Q1FHB8</accession>
<dbReference type="GO" id="GO:0016316">
    <property type="term" value="F:phosphatidylinositol-3,4-bisphosphate 4-phosphatase activity"/>
    <property type="evidence" value="ECO:0007669"/>
    <property type="project" value="InterPro"/>
</dbReference>
<dbReference type="PANTHER" id="PTHR12187">
    <property type="entry name" value="AGAP000124-PA"/>
    <property type="match status" value="1"/>
</dbReference>
<dbReference type="Proteomes" id="UP000257200">
    <property type="component" value="Unplaced"/>
</dbReference>
<evidence type="ECO:0000256" key="1">
    <source>
        <dbReference type="ARBA" id="ARBA00022801"/>
    </source>
</evidence>
<dbReference type="InterPro" id="IPR039034">
    <property type="entry name" value="INPP4"/>
</dbReference>
<dbReference type="PANTHER" id="PTHR12187:SF3">
    <property type="entry name" value="INOSITOL POLYPHOSPHATE 4-PHOSPHATASE TYPE II"/>
    <property type="match status" value="1"/>
</dbReference>
<dbReference type="Ensembl" id="ENSAPOT00000006732.1">
    <property type="protein sequence ID" value="ENSAPOP00000006395.1"/>
    <property type="gene ID" value="ENSAPOG00000008416.1"/>
</dbReference>
<dbReference type="GO" id="GO:0005737">
    <property type="term" value="C:cytoplasm"/>
    <property type="evidence" value="ECO:0007669"/>
    <property type="project" value="TreeGrafter"/>
</dbReference>
<evidence type="ECO:0000313" key="3">
    <source>
        <dbReference type="Ensembl" id="ENSAPOP00000006395.1"/>
    </source>
</evidence>
<dbReference type="AlphaFoldDB" id="A0A3Q1FHB8"/>
<organism evidence="3 4">
    <name type="scientific">Acanthochromis polyacanthus</name>
    <name type="common">spiny chromis</name>
    <dbReference type="NCBI Taxonomy" id="80966"/>
    <lineage>
        <taxon>Eukaryota</taxon>
        <taxon>Metazoa</taxon>
        <taxon>Chordata</taxon>
        <taxon>Craniata</taxon>
        <taxon>Vertebrata</taxon>
        <taxon>Euteleostomi</taxon>
        <taxon>Actinopterygii</taxon>
        <taxon>Neopterygii</taxon>
        <taxon>Teleostei</taxon>
        <taxon>Neoteleostei</taxon>
        <taxon>Acanthomorphata</taxon>
        <taxon>Ovalentaria</taxon>
        <taxon>Pomacentridae</taxon>
        <taxon>Acanthochromis</taxon>
    </lineage>
</organism>
<evidence type="ECO:0000256" key="2">
    <source>
        <dbReference type="ARBA" id="ARBA00023098"/>
    </source>
</evidence>
<reference evidence="3" key="1">
    <citation type="submission" date="2025-08" db="UniProtKB">
        <authorList>
            <consortium name="Ensembl"/>
        </authorList>
    </citation>
    <scope>IDENTIFICATION</scope>
</reference>
<sequence>FTSFSIRTLLRSKEPQISYPALCDFLHSTVHDRENSPMMRAALCAQVCKLYRFQTEDHRWLLVREQMSETPLSFSLPKHLLSKLIQEHTDRVQEVKELGDLSPHWDGLRHDVISHCHHLIGCYQETLAELDKLSASSCFKSSSSKSDRHLQFVPTNLHSQRMEVTDPDCSGVWYDVITFGAPADHHQAFKHGGLTRLLSKHTNPSSVIYSQDESSRARELLASVAQLQPQVFGLSEELLAVSLEPFSHQTHQFVHALKDELVRSALLAIHDQHMATCDSSHAHSNGLICENTAANQEGPASSGQQDSEYDEEEWDRVWANVAKSLNCIIAMVDRLDSVPSAPPASSSSSSSSSSCSSWQEQLLPLVLTLRDCVREAVTKARAAMTFVVLQGALSATVNLGSPHVVQRRHAVFSQALSAVVFGFMLKLHESLKDPQFLLQLHSVGILVQLEGLLSTYGDELGMLEDMEQSVTDLRGAAFTVTQAKTQQPEDLLPTIRGTWGRFVVEVPLPPETFSSLPRELKDGCLIRVDAVLFNIGINQQQSLAERFGDVSLQDRLNQQSFERLKAYCSCLTDRLTEAACFLSDGIQSLPDLLSSLDSSLEARRRKNVEVLWIAAMVCRQVNGVRLTSCKSAKDRTAMSVTLEQCLLLQQRHKLSQQSFSSALDSMRRDGCRLDNVQKNVGSRKFAFSSVQLLTFPKLYRPPDGSFG</sequence>
<dbReference type="GeneTree" id="ENSGT00940000157587"/>
<keyword evidence="1" id="KW-0378">Hydrolase</keyword>